<feature type="domain" description="Membrane transport protein MMPL" evidence="8">
    <location>
        <begin position="490"/>
        <end position="705"/>
    </location>
</feature>
<dbReference type="PANTHER" id="PTHR33406:SF11">
    <property type="entry name" value="MEMBRANE PROTEIN SCO6666-RELATED"/>
    <property type="match status" value="1"/>
</dbReference>
<feature type="transmembrane region" description="Helical" evidence="7">
    <location>
        <begin position="169"/>
        <end position="188"/>
    </location>
</feature>
<dbReference type="Gene3D" id="1.20.1640.10">
    <property type="entry name" value="Multidrug efflux transporter AcrB transmembrane domain"/>
    <property type="match status" value="2"/>
</dbReference>
<feature type="transmembrane region" description="Helical" evidence="7">
    <location>
        <begin position="666"/>
        <end position="689"/>
    </location>
</feature>
<feature type="domain" description="Membrane transport protein MMPL" evidence="8">
    <location>
        <begin position="40"/>
        <end position="366"/>
    </location>
</feature>
<accession>A0ABW6TRM7</accession>
<dbReference type="Proteomes" id="UP001602123">
    <property type="component" value="Unassembled WGS sequence"/>
</dbReference>
<evidence type="ECO:0000256" key="6">
    <source>
        <dbReference type="ARBA" id="ARBA00023136"/>
    </source>
</evidence>
<dbReference type="EMBL" id="JBIAUT010000001">
    <property type="protein sequence ID" value="MFF4214991.1"/>
    <property type="molecule type" value="Genomic_DNA"/>
</dbReference>
<keyword evidence="4 7" id="KW-0812">Transmembrane</keyword>
<feature type="transmembrane region" description="Helical" evidence="7">
    <location>
        <begin position="300"/>
        <end position="324"/>
    </location>
</feature>
<dbReference type="PANTHER" id="PTHR33406">
    <property type="entry name" value="MEMBRANE PROTEIN MJ1562-RELATED"/>
    <property type="match status" value="1"/>
</dbReference>
<evidence type="ECO:0000256" key="4">
    <source>
        <dbReference type="ARBA" id="ARBA00022692"/>
    </source>
</evidence>
<feature type="transmembrane region" description="Helical" evidence="7">
    <location>
        <begin position="595"/>
        <end position="616"/>
    </location>
</feature>
<reference evidence="9 10" key="1">
    <citation type="submission" date="2024-10" db="EMBL/GenBank/DDBJ databases">
        <title>The Natural Products Discovery Center: Release of the First 8490 Sequenced Strains for Exploring Actinobacteria Biosynthetic Diversity.</title>
        <authorList>
            <person name="Kalkreuter E."/>
            <person name="Kautsar S.A."/>
            <person name="Yang D."/>
            <person name="Bader C.D."/>
            <person name="Teijaro C.N."/>
            <person name="Fluegel L."/>
            <person name="Davis C.M."/>
            <person name="Simpson J.R."/>
            <person name="Lauterbach L."/>
            <person name="Steele A.D."/>
            <person name="Gui C."/>
            <person name="Meng S."/>
            <person name="Li G."/>
            <person name="Viehrig K."/>
            <person name="Ye F."/>
            <person name="Su P."/>
            <person name="Kiefer A.F."/>
            <person name="Nichols A."/>
            <person name="Cepeda A.J."/>
            <person name="Yan W."/>
            <person name="Fan B."/>
            <person name="Jiang Y."/>
            <person name="Adhikari A."/>
            <person name="Zheng C.-J."/>
            <person name="Schuster L."/>
            <person name="Cowan T.M."/>
            <person name="Smanski M.J."/>
            <person name="Chevrette M.G."/>
            <person name="De Carvalho L.P.S."/>
            <person name="Shen B."/>
        </authorList>
    </citation>
    <scope>NUCLEOTIDE SEQUENCE [LARGE SCALE GENOMIC DNA]</scope>
    <source>
        <strain evidence="9 10">NPDC001650</strain>
    </source>
</reference>
<evidence type="ECO:0000256" key="3">
    <source>
        <dbReference type="ARBA" id="ARBA00022475"/>
    </source>
</evidence>
<evidence type="ECO:0000256" key="7">
    <source>
        <dbReference type="SAM" id="Phobius"/>
    </source>
</evidence>
<name>A0ABW6TRM7_9ACTN</name>
<keyword evidence="5 7" id="KW-1133">Transmembrane helix</keyword>
<feature type="transmembrane region" description="Helical" evidence="7">
    <location>
        <begin position="273"/>
        <end position="294"/>
    </location>
</feature>
<feature type="transmembrane region" description="Helical" evidence="7">
    <location>
        <begin position="195"/>
        <end position="215"/>
    </location>
</feature>
<evidence type="ECO:0000313" key="10">
    <source>
        <dbReference type="Proteomes" id="UP001602123"/>
    </source>
</evidence>
<evidence type="ECO:0000259" key="8">
    <source>
        <dbReference type="Pfam" id="PF03176"/>
    </source>
</evidence>
<evidence type="ECO:0000313" key="9">
    <source>
        <dbReference type="EMBL" id="MFF4214991.1"/>
    </source>
</evidence>
<comment type="subcellular location">
    <subcellularLocation>
        <location evidence="1">Cell membrane</location>
        <topology evidence="1">Multi-pass membrane protein</topology>
    </subcellularLocation>
</comment>
<keyword evidence="10" id="KW-1185">Reference proteome</keyword>
<evidence type="ECO:0000256" key="2">
    <source>
        <dbReference type="ARBA" id="ARBA00010157"/>
    </source>
</evidence>
<proteinExistence type="inferred from homology"/>
<keyword evidence="3" id="KW-1003">Cell membrane</keyword>
<sequence>MATLRRRRAVLVLTLLLTALAGVYGSGAVSRLTNGGYAASTGNLRIAQDTLDETFGVSKPHLLFVLTAREGADTPAVAEAGKAFTERIRPWDGVASADSYWTTGDSSLRAKDGSSAVVAVRLKGDDEDVQRTAKRLVPRLRGERPPFHVDVTGEAEANAELQKQSDEDLVQAELVAAPLILLVLLLVFRTAAGALLPFLVGVIGVALTLAILRLVTEFTHVSVFAMNLTTALGLGLAVDYSLLLLMRFREETGKGLDPHAAAVATIRTAGRTVFFSSLTVALCLSALLIFPLYFLRSLAYAAVPAVLIVGVAAVVVLPAALLAFGRWLDAGDITPLLRRVRRAPAGEPGPPFWERAAERVSRRPLLVALPVVILLVALGLPFSQAKFGLTDERVLPVSAEAHSTARVVERDYAAGALNPVHVVLRDAPRGEREAYFREVSRIDGVAYVDTELGAYAGGSRVRDAALPAPAYVRGEVSRLLVVPRDNAFSQRAEQIVHRLRSQPAPGQVFVAGDAALFADTKSVIAERLPYALGVIVLLMFLLLYLFTGSLVVPATAIVFNTLSLTASFGAMVYVFQDGHLKWLVGEFTSTGYLDVTVPVLMFCAAFGLSMDYEVFLMSRIREHYAIHRDNRRAVIEGVGRTGPIITAAAVLIGGVLIALAGSAISVLKLLGLGMFLAVLVDAVLIRGVLVPALMVVMGRANWWAPGPLRRLHARFGITEDA</sequence>
<feature type="transmembrane region" description="Helical" evidence="7">
    <location>
        <begin position="365"/>
        <end position="383"/>
    </location>
</feature>
<dbReference type="Pfam" id="PF03176">
    <property type="entry name" value="MMPL"/>
    <property type="match status" value="2"/>
</dbReference>
<feature type="transmembrane region" description="Helical" evidence="7">
    <location>
        <begin position="637"/>
        <end position="660"/>
    </location>
</feature>
<comment type="caution">
    <text evidence="9">The sequence shown here is derived from an EMBL/GenBank/DDBJ whole genome shotgun (WGS) entry which is preliminary data.</text>
</comment>
<keyword evidence="6 7" id="KW-0472">Membrane</keyword>
<comment type="similarity">
    <text evidence="2">Belongs to the resistance-nodulation-cell division (RND) (TC 2.A.6) family. MmpL subfamily.</text>
</comment>
<dbReference type="InterPro" id="IPR050545">
    <property type="entry name" value="Mycobact_MmpL"/>
</dbReference>
<feature type="transmembrane region" description="Helical" evidence="7">
    <location>
        <begin position="528"/>
        <end position="547"/>
    </location>
</feature>
<organism evidence="9 10">
    <name type="scientific">Streptomyces nondiastaticus</name>
    <dbReference type="NCBI Taxonomy" id="3154512"/>
    <lineage>
        <taxon>Bacteria</taxon>
        <taxon>Bacillati</taxon>
        <taxon>Actinomycetota</taxon>
        <taxon>Actinomycetes</taxon>
        <taxon>Kitasatosporales</taxon>
        <taxon>Streptomycetaceae</taxon>
        <taxon>Streptomyces</taxon>
    </lineage>
</organism>
<dbReference type="RefSeq" id="WP_388623314.1">
    <property type="nucleotide sequence ID" value="NZ_JBIAUT010000001.1"/>
</dbReference>
<dbReference type="InterPro" id="IPR004869">
    <property type="entry name" value="MMPL_dom"/>
</dbReference>
<feature type="transmembrane region" description="Helical" evidence="7">
    <location>
        <begin position="221"/>
        <end position="245"/>
    </location>
</feature>
<feature type="transmembrane region" description="Helical" evidence="7">
    <location>
        <begin position="554"/>
        <end position="575"/>
    </location>
</feature>
<protein>
    <submittedName>
        <fullName evidence="9">MMPL family transporter</fullName>
    </submittedName>
</protein>
<evidence type="ECO:0000256" key="1">
    <source>
        <dbReference type="ARBA" id="ARBA00004651"/>
    </source>
</evidence>
<dbReference type="SUPFAM" id="SSF82866">
    <property type="entry name" value="Multidrug efflux transporter AcrB transmembrane domain"/>
    <property type="match status" value="2"/>
</dbReference>
<evidence type="ECO:0000256" key="5">
    <source>
        <dbReference type="ARBA" id="ARBA00022989"/>
    </source>
</evidence>
<gene>
    <name evidence="9" type="ORF">ACFYZM_01740</name>
</gene>